<dbReference type="SUPFAM" id="SSF53067">
    <property type="entry name" value="Actin-like ATPase domain"/>
    <property type="match status" value="1"/>
</dbReference>
<name>A0A6G8AZ82_9LACO</name>
<gene>
    <name evidence="5" type="ORF">G7084_02525</name>
</gene>
<dbReference type="GO" id="GO:0005975">
    <property type="term" value="P:carbohydrate metabolic process"/>
    <property type="evidence" value="ECO:0007669"/>
    <property type="project" value="InterPro"/>
</dbReference>
<dbReference type="Gene3D" id="3.30.420.40">
    <property type="match status" value="1"/>
</dbReference>
<keyword evidence="2" id="KW-0808">Transferase</keyword>
<dbReference type="InterPro" id="IPR043129">
    <property type="entry name" value="ATPase_NBD"/>
</dbReference>
<dbReference type="KEGG" id="wco:G7084_02525"/>
<organism evidence="5 6">
    <name type="scientific">Weissella coleopterorum</name>
    <dbReference type="NCBI Taxonomy" id="2714949"/>
    <lineage>
        <taxon>Bacteria</taxon>
        <taxon>Bacillati</taxon>
        <taxon>Bacillota</taxon>
        <taxon>Bacilli</taxon>
        <taxon>Lactobacillales</taxon>
        <taxon>Lactobacillaceae</taxon>
        <taxon>Weissella</taxon>
    </lineage>
</organism>
<dbReference type="InterPro" id="IPR018484">
    <property type="entry name" value="FGGY_N"/>
</dbReference>
<dbReference type="InterPro" id="IPR050406">
    <property type="entry name" value="FGGY_Carb_Kinase"/>
</dbReference>
<dbReference type="PANTHER" id="PTHR43095">
    <property type="entry name" value="SUGAR KINASE"/>
    <property type="match status" value="1"/>
</dbReference>
<reference evidence="5 6" key="1">
    <citation type="submission" date="2020-03" db="EMBL/GenBank/DDBJ databases">
        <title>Weissella sp. nov., isolated from Cybister lewisianus.</title>
        <authorList>
            <person name="Hyun D.-W."/>
            <person name="Bae J.-W."/>
        </authorList>
    </citation>
    <scope>NUCLEOTIDE SEQUENCE [LARGE SCALE GENOMIC DNA]</scope>
    <source>
        <strain evidence="5 6">HDW19</strain>
    </source>
</reference>
<evidence type="ECO:0000313" key="6">
    <source>
        <dbReference type="Proteomes" id="UP000500741"/>
    </source>
</evidence>
<evidence type="ECO:0000259" key="4">
    <source>
        <dbReference type="Pfam" id="PF00370"/>
    </source>
</evidence>
<keyword evidence="3 5" id="KW-0418">Kinase</keyword>
<feature type="domain" description="Carbohydrate kinase FGGY N-terminal" evidence="4">
    <location>
        <begin position="25"/>
        <end position="231"/>
    </location>
</feature>
<dbReference type="EMBL" id="CP049888">
    <property type="protein sequence ID" value="QIL50297.1"/>
    <property type="molecule type" value="Genomic_DNA"/>
</dbReference>
<dbReference type="GO" id="GO:0016301">
    <property type="term" value="F:kinase activity"/>
    <property type="evidence" value="ECO:0007669"/>
    <property type="project" value="UniProtKB-KW"/>
</dbReference>
<comment type="similarity">
    <text evidence="1">Belongs to the FGGY kinase family.</text>
</comment>
<keyword evidence="6" id="KW-1185">Reference proteome</keyword>
<protein>
    <submittedName>
        <fullName evidence="5">Gluconate kinase</fullName>
    </submittedName>
</protein>
<evidence type="ECO:0000313" key="5">
    <source>
        <dbReference type="EMBL" id="QIL50297.1"/>
    </source>
</evidence>
<dbReference type="Proteomes" id="UP000500741">
    <property type="component" value="Chromosome"/>
</dbReference>
<evidence type="ECO:0000256" key="1">
    <source>
        <dbReference type="ARBA" id="ARBA00009156"/>
    </source>
</evidence>
<dbReference type="Pfam" id="PF00370">
    <property type="entry name" value="FGGY_N"/>
    <property type="match status" value="1"/>
</dbReference>
<evidence type="ECO:0000256" key="3">
    <source>
        <dbReference type="ARBA" id="ARBA00022777"/>
    </source>
</evidence>
<proteinExistence type="inferred from homology"/>
<evidence type="ECO:0000256" key="2">
    <source>
        <dbReference type="ARBA" id="ARBA00022679"/>
    </source>
</evidence>
<dbReference type="AlphaFoldDB" id="A0A6G8AZ82"/>
<sequence>MKYTLEIRMTGEQIVGIIEDENGNQHEVNEFYQHSWDEQLQIMDLKAMGRFFQAFVVRITNHLPERSEITKIQLHDNIDGWAFLDANGQTLQAGNYRAELQPQFKGYLKAMRLNGIAGQLERKAGAEFSLNTPLLAALWFKNEHADQYEQLAYFASFQEYLHYLFTGKNQIMPHLAARTGLYDLGHAQWDSQALALVGLTEGMLPDVVNVDGFEDQILPEFSRLLGLNKDTKIKW</sequence>
<dbReference type="PANTHER" id="PTHR43095:SF2">
    <property type="entry name" value="GLUCONOKINASE"/>
    <property type="match status" value="1"/>
</dbReference>
<accession>A0A6G8AZ82</accession>
<dbReference type="RefSeq" id="WP_166009766.1">
    <property type="nucleotide sequence ID" value="NZ_CP049888.1"/>
</dbReference>